<dbReference type="PROSITE" id="PS00012">
    <property type="entry name" value="PHOSPHOPANTETHEINE"/>
    <property type="match status" value="1"/>
</dbReference>
<dbReference type="SUPFAM" id="SSF55048">
    <property type="entry name" value="Probable ACP-binding domain of malonyl-CoA ACP transacylase"/>
    <property type="match status" value="1"/>
</dbReference>
<dbReference type="Pfam" id="PF21394">
    <property type="entry name" value="Beta-ketacyl_N"/>
    <property type="match status" value="1"/>
</dbReference>
<sequence length="1526" mass="163918">MTEQLPDEPGPFEDGLDIAIVGMAGRFPKARTIEEFWSNLKAGHCAATRFDEQHLAELGADAEALADPDFVPVGYLLEDSDKFDAAFFGYSPREAELMDPQHRVLLECAWSALESAGYDPDRYEGLTGVYAGTGNNTYLLFNIASHPDAVEVMGGNQLVIGNRSDFLSSRVSYKLDLRGPSINVQSACSTSLVAVVQACQALLAYQCDTALAGGVAVDVMRRDGYVYREDGIYSPDGYCRTFDARAQGTVGGDGVGMVVLKRLQDAVDDNDHIHAVIRGSAVNNDGAARAGFSAPSAASQADVIATALANADVDPESIRYVEAHGTATLLGDPIEVSALNSAYGGVPRARTALGSVKTNIGHLDSAAGVAGLIKTALVVERGEIPPTLHFERPNPRLGLESGPFYVNSELLPWPQDSGPRRAAVSSFGLGGTNAHLIVEQPPEIPRNSRSGPDTEQLLVLSAKSPEALDTATGELLDHLRAHPGVPLEDVAFTLQQGRREFPYRRALLCGSVDDARDILGAPDDGRLLTASGPQSSSRPVAFVFTGFGAQYPGMGAGLYDQEEVFREALDECAELLLPLLGLDIRPVMLTADTDSASSGRGGAGGMDLRSMLLQPQRSEHPLDSPRLGYAAVFALEYSLARLWGSWGIEPEAMIGHSLGEYVAACLAGVFSLPDALRLVVERARLIEGQGEGAMLAVPLSEAEADRWTSEDVCLAAVNGPQTCVLSGTVEGIEAAGRALLAEGIASRRLTTGFAFHSPMMDPVVAPYTELVRTVRLNPPATPFVSNMSGTWITPEEATSPEYWAEHMRRPVRFADGIGTLWTVPELVVVEVGPGQSMVPGIVQHPAAAAVADRVVVHSLPGVFDRQSDRATMLRAAARLWLAGRAQPFPPVRGARRTPLPTYPFERRRYWVERGTAAPRVPAEARRHTDPAQWFYAPSWQQTAPVPPVDAAGPAAHSWLVFADETGVGGELADRLEGLGATVRTVRAGSEWSRKAEGVYVLDPGSPEHYTRLAEALREEGSPPDRVLHCWSVGNDADHGTDPQDVRALLDRGFHSLLHWAQATESGLSVPQRWDVVSSEVCSVTGEEALCPPKAAVQGIVRVLPQEYPSLTCVHLDLAGGQTAPAAVDAILPALSRPAGERTLALRGRRWWAPTFVAAEQPRRDSAPVRADGVYLITGGLGKIGMLMARALAERERVRLVLLGRTELPSRETWDAPDHPEATRDLIRGVRALEELGSEVMVCAADVSDPVRMREVKEAVVQAYGRVDGLLHCAGTTGAEAHRVVADLGERESAWHFDPKLYGTYVLDEVLADQELDFALLCSSIASLLGGLGFAAYAAANAVLDAFAQRHHGAGQPWSSVNWEAWRFTAAPRDEAGIGSAVQALALDPDEGRRVTDALLAAVPQAQVVVSTSDPVRRREQWVAPAAEAAMPRQQHERPNLRNPYVAPDSDTERQVAVIWQELLGVQSVGVHDNFFELGGSSLLGLQVVHRLRQELSLPVPLTVVYEGPTVRALGRLVDDLRAADGR</sequence>
<evidence type="ECO:0000256" key="3">
    <source>
        <dbReference type="ARBA" id="ARBA00022679"/>
    </source>
</evidence>
<dbReference type="InterPro" id="IPR018201">
    <property type="entry name" value="Ketoacyl_synth_AS"/>
</dbReference>
<dbReference type="PANTHER" id="PTHR43775">
    <property type="entry name" value="FATTY ACID SYNTHASE"/>
    <property type="match status" value="1"/>
</dbReference>
<dbReference type="InterPro" id="IPR049490">
    <property type="entry name" value="C883_1060-like_KR_N"/>
</dbReference>
<dbReference type="Gene3D" id="3.30.70.250">
    <property type="entry name" value="Malonyl-CoA ACP transacylase, ACP-binding"/>
    <property type="match status" value="1"/>
</dbReference>
<evidence type="ECO:0000256" key="1">
    <source>
        <dbReference type="ARBA" id="ARBA00022450"/>
    </source>
</evidence>
<dbReference type="Proteomes" id="UP001163878">
    <property type="component" value="Chromosome"/>
</dbReference>
<dbReference type="Gene3D" id="3.40.47.10">
    <property type="match status" value="1"/>
</dbReference>
<protein>
    <submittedName>
        <fullName evidence="9">SDR family oxidoreductase</fullName>
    </submittedName>
</protein>
<dbReference type="InterPro" id="IPR016039">
    <property type="entry name" value="Thiolase-like"/>
</dbReference>
<dbReference type="InterPro" id="IPR009081">
    <property type="entry name" value="PP-bd_ACP"/>
</dbReference>
<dbReference type="InterPro" id="IPR057326">
    <property type="entry name" value="KR_dom"/>
</dbReference>
<evidence type="ECO:0000313" key="9">
    <source>
        <dbReference type="EMBL" id="UYQ60922.1"/>
    </source>
</evidence>
<dbReference type="PROSITE" id="PS52004">
    <property type="entry name" value="KS3_2"/>
    <property type="match status" value="1"/>
</dbReference>
<dbReference type="InterPro" id="IPR013968">
    <property type="entry name" value="PKS_KR"/>
</dbReference>
<dbReference type="InterPro" id="IPR006162">
    <property type="entry name" value="Ppantetheine_attach_site"/>
</dbReference>
<dbReference type="RefSeq" id="WP_264242128.1">
    <property type="nucleotide sequence ID" value="NZ_CP107567.1"/>
</dbReference>
<keyword evidence="1" id="KW-0596">Phosphopantetheine</keyword>
<dbReference type="Pfam" id="PF02801">
    <property type="entry name" value="Ketoacyl-synt_C"/>
    <property type="match status" value="1"/>
</dbReference>
<dbReference type="InterPro" id="IPR014043">
    <property type="entry name" value="Acyl_transferase_dom"/>
</dbReference>
<dbReference type="Gene3D" id="3.40.366.10">
    <property type="entry name" value="Malonyl-Coenzyme A Acyl Carrier Protein, domain 2"/>
    <property type="match status" value="1"/>
</dbReference>
<dbReference type="CDD" id="cd00833">
    <property type="entry name" value="PKS"/>
    <property type="match status" value="1"/>
</dbReference>
<dbReference type="SMART" id="SM00827">
    <property type="entry name" value="PKS_AT"/>
    <property type="match status" value="1"/>
</dbReference>
<evidence type="ECO:0000259" key="7">
    <source>
        <dbReference type="PROSITE" id="PS50075"/>
    </source>
</evidence>
<dbReference type="Pfam" id="PF00109">
    <property type="entry name" value="ketoacyl-synt"/>
    <property type="match status" value="1"/>
</dbReference>
<dbReference type="Gene3D" id="1.10.1200.10">
    <property type="entry name" value="ACP-like"/>
    <property type="match status" value="1"/>
</dbReference>
<keyword evidence="4" id="KW-0045">Antibiotic biosynthesis</keyword>
<dbReference type="EMBL" id="CP107567">
    <property type="protein sequence ID" value="UYQ60922.1"/>
    <property type="molecule type" value="Genomic_DNA"/>
</dbReference>
<dbReference type="SMART" id="SM00825">
    <property type="entry name" value="PKS_KS"/>
    <property type="match status" value="1"/>
</dbReference>
<dbReference type="InterPro" id="IPR050091">
    <property type="entry name" value="PKS_NRPS_Biosynth_Enz"/>
</dbReference>
<dbReference type="InterPro" id="IPR020806">
    <property type="entry name" value="PKS_PP-bd"/>
</dbReference>
<evidence type="ECO:0000259" key="8">
    <source>
        <dbReference type="PROSITE" id="PS52004"/>
    </source>
</evidence>
<name>A0ABY6I4J0_STRPE</name>
<evidence type="ECO:0000256" key="5">
    <source>
        <dbReference type="ARBA" id="ARBA00023268"/>
    </source>
</evidence>
<dbReference type="SUPFAM" id="SSF52151">
    <property type="entry name" value="FabD/lysophospholipase-like"/>
    <property type="match status" value="1"/>
</dbReference>
<dbReference type="SUPFAM" id="SSF47336">
    <property type="entry name" value="ACP-like"/>
    <property type="match status" value="1"/>
</dbReference>
<dbReference type="Pfam" id="PF08659">
    <property type="entry name" value="KR"/>
    <property type="match status" value="1"/>
</dbReference>
<keyword evidence="5" id="KW-0511">Multifunctional enzyme</keyword>
<proteinExistence type="predicted"/>
<dbReference type="InterPro" id="IPR016036">
    <property type="entry name" value="Malonyl_transacylase_ACP-bd"/>
</dbReference>
<dbReference type="InterPro" id="IPR020841">
    <property type="entry name" value="PKS_Beta-ketoAc_synthase_dom"/>
</dbReference>
<dbReference type="Pfam" id="PF00698">
    <property type="entry name" value="Acyl_transf_1"/>
    <property type="match status" value="1"/>
</dbReference>
<dbReference type="SMART" id="SM00823">
    <property type="entry name" value="PKS_PP"/>
    <property type="match status" value="1"/>
</dbReference>
<dbReference type="InterPro" id="IPR014030">
    <property type="entry name" value="Ketoacyl_synth_N"/>
</dbReference>
<evidence type="ECO:0000313" key="10">
    <source>
        <dbReference type="Proteomes" id="UP001163878"/>
    </source>
</evidence>
<keyword evidence="2" id="KW-0597">Phosphoprotein</keyword>
<dbReference type="Pfam" id="PF22621">
    <property type="entry name" value="CurL-like_PKS_C"/>
    <property type="match status" value="1"/>
</dbReference>
<dbReference type="Pfam" id="PF00550">
    <property type="entry name" value="PP-binding"/>
    <property type="match status" value="1"/>
</dbReference>
<dbReference type="PROSITE" id="PS00606">
    <property type="entry name" value="KS3_1"/>
    <property type="match status" value="1"/>
</dbReference>
<gene>
    <name evidence="9" type="ORF">OGH68_05175</name>
</gene>
<keyword evidence="6" id="KW-0012">Acyltransferase</keyword>
<feature type="domain" description="Carrier" evidence="7">
    <location>
        <begin position="1446"/>
        <end position="1521"/>
    </location>
</feature>
<evidence type="ECO:0000256" key="6">
    <source>
        <dbReference type="ARBA" id="ARBA00023315"/>
    </source>
</evidence>
<reference evidence="9" key="1">
    <citation type="submission" date="2022-10" db="EMBL/GenBank/DDBJ databases">
        <title>Cytochrome P450 Catalyzes Benzene Ring Formation in the Biosynthesis of Trialkyl-Substituted Aromatic Polyketides.</title>
        <authorList>
            <person name="Zhao E."/>
            <person name="Ge H."/>
        </authorList>
    </citation>
    <scope>NUCLEOTIDE SEQUENCE</scope>
    <source>
        <strain evidence="9">NA0869</strain>
    </source>
</reference>
<keyword evidence="10" id="KW-1185">Reference proteome</keyword>
<evidence type="ECO:0000256" key="4">
    <source>
        <dbReference type="ARBA" id="ARBA00023194"/>
    </source>
</evidence>
<dbReference type="PROSITE" id="PS50075">
    <property type="entry name" value="CARRIER"/>
    <property type="match status" value="1"/>
</dbReference>
<dbReference type="InterPro" id="IPR036291">
    <property type="entry name" value="NAD(P)-bd_dom_sf"/>
</dbReference>
<dbReference type="SMART" id="SM00822">
    <property type="entry name" value="PKS_KR"/>
    <property type="match status" value="1"/>
</dbReference>
<dbReference type="InterPro" id="IPR014031">
    <property type="entry name" value="Ketoacyl_synth_C"/>
</dbReference>
<dbReference type="InterPro" id="IPR001227">
    <property type="entry name" value="Ac_transferase_dom_sf"/>
</dbReference>
<dbReference type="InterPro" id="IPR016035">
    <property type="entry name" value="Acyl_Trfase/lysoPLipase"/>
</dbReference>
<dbReference type="PANTHER" id="PTHR43775:SF51">
    <property type="entry name" value="INACTIVE PHENOLPHTHIOCEROL SYNTHESIS POLYKETIDE SYNTHASE TYPE I PKS1-RELATED"/>
    <property type="match status" value="1"/>
</dbReference>
<dbReference type="CDD" id="cd08953">
    <property type="entry name" value="KR_2_SDR_x"/>
    <property type="match status" value="1"/>
</dbReference>
<organism evidence="9 10">
    <name type="scientific">Streptomyces peucetius</name>
    <dbReference type="NCBI Taxonomy" id="1950"/>
    <lineage>
        <taxon>Bacteria</taxon>
        <taxon>Bacillati</taxon>
        <taxon>Actinomycetota</taxon>
        <taxon>Actinomycetes</taxon>
        <taxon>Kitasatosporales</taxon>
        <taxon>Streptomycetaceae</taxon>
        <taxon>Streptomyces</taxon>
    </lineage>
</organism>
<feature type="domain" description="Ketosynthase family 3 (KS3)" evidence="8">
    <location>
        <begin position="15"/>
        <end position="440"/>
    </location>
</feature>
<dbReference type="Gene3D" id="3.30.70.3290">
    <property type="match status" value="1"/>
</dbReference>
<keyword evidence="3" id="KW-0808">Transferase</keyword>
<dbReference type="Gene3D" id="3.40.50.720">
    <property type="entry name" value="NAD(P)-binding Rossmann-like Domain"/>
    <property type="match status" value="1"/>
</dbReference>
<evidence type="ECO:0000256" key="2">
    <source>
        <dbReference type="ARBA" id="ARBA00022553"/>
    </source>
</evidence>
<accession>A0ABY6I4J0</accession>
<dbReference type="SUPFAM" id="SSF53901">
    <property type="entry name" value="Thiolase-like"/>
    <property type="match status" value="1"/>
</dbReference>
<dbReference type="InterPro" id="IPR036736">
    <property type="entry name" value="ACP-like_sf"/>
</dbReference>
<dbReference type="SUPFAM" id="SSF51735">
    <property type="entry name" value="NAD(P)-binding Rossmann-fold domains"/>
    <property type="match status" value="2"/>
</dbReference>